<name>A0A286G8T2_9PROT</name>
<gene>
    <name evidence="1" type="ORF">SAMN05421508_102151</name>
</gene>
<organism evidence="1 2">
    <name type="scientific">Caenispirillum bisanense</name>
    <dbReference type="NCBI Taxonomy" id="414052"/>
    <lineage>
        <taxon>Bacteria</taxon>
        <taxon>Pseudomonadati</taxon>
        <taxon>Pseudomonadota</taxon>
        <taxon>Alphaproteobacteria</taxon>
        <taxon>Rhodospirillales</taxon>
        <taxon>Novispirillaceae</taxon>
        <taxon>Caenispirillum</taxon>
    </lineage>
</organism>
<evidence type="ECO:0000313" key="2">
    <source>
        <dbReference type="Proteomes" id="UP000219621"/>
    </source>
</evidence>
<dbReference type="SUPFAM" id="SSF103025">
    <property type="entry name" value="Folate-binding domain"/>
    <property type="match status" value="1"/>
</dbReference>
<evidence type="ECO:0000313" key="1">
    <source>
        <dbReference type="EMBL" id="SOD91872.1"/>
    </source>
</evidence>
<dbReference type="EMBL" id="OCNJ01000002">
    <property type="protein sequence ID" value="SOD91872.1"/>
    <property type="molecule type" value="Genomic_DNA"/>
</dbReference>
<keyword evidence="2" id="KW-1185">Reference proteome</keyword>
<reference evidence="1 2" key="1">
    <citation type="submission" date="2017-09" db="EMBL/GenBank/DDBJ databases">
        <authorList>
            <person name="Ehlers B."/>
            <person name="Leendertz F.H."/>
        </authorList>
    </citation>
    <scope>NUCLEOTIDE SEQUENCE [LARGE SCALE GENOMIC DNA]</scope>
    <source>
        <strain evidence="1 2">USBA 140</strain>
    </source>
</reference>
<dbReference type="AlphaFoldDB" id="A0A286G8T2"/>
<accession>A0A286G8T2</accession>
<dbReference type="Gene3D" id="3.30.70.1520">
    <property type="entry name" value="Heterotetrameric sarcosine oxidase"/>
    <property type="match status" value="1"/>
</dbReference>
<dbReference type="OrthoDB" id="9814782at2"/>
<dbReference type="InterPro" id="IPR027266">
    <property type="entry name" value="TrmE/GcvT-like"/>
</dbReference>
<sequence>MPDHALLPLTALGARTPRVDSVGGLTITEVPDVALASLACRRGCDAALAATAEALLGVALPPVAGWAGTGPYGVFWTGPGQWMVEAPYATHEDLPDRLKAVVDDAGSVTEQSDAWVRFDVEGEHALALFERLCALDLGRMPAATVQRTAIDHLGCFVQCREAGRRYGAYGPRSAAASLHHALLTAARSVSRDRKVFP</sequence>
<proteinExistence type="predicted"/>
<protein>
    <submittedName>
        <fullName evidence="1">Sarcosine oxidase subunit gamma</fullName>
    </submittedName>
</protein>
<dbReference type="Gene3D" id="3.30.1360.120">
    <property type="entry name" value="Probable tRNA modification gtpase trme, domain 1"/>
    <property type="match status" value="1"/>
</dbReference>
<dbReference type="Proteomes" id="UP000219621">
    <property type="component" value="Unassembled WGS sequence"/>
</dbReference>
<dbReference type="RefSeq" id="WP_097277923.1">
    <property type="nucleotide sequence ID" value="NZ_OCNJ01000002.1"/>
</dbReference>